<proteinExistence type="predicted"/>
<dbReference type="EMBL" id="GBXM01051149">
    <property type="protein sequence ID" value="JAH57428.1"/>
    <property type="molecule type" value="Transcribed_RNA"/>
</dbReference>
<evidence type="ECO:0000313" key="1">
    <source>
        <dbReference type="EMBL" id="JAH57428.1"/>
    </source>
</evidence>
<organism evidence="1">
    <name type="scientific">Anguilla anguilla</name>
    <name type="common">European freshwater eel</name>
    <name type="synonym">Muraena anguilla</name>
    <dbReference type="NCBI Taxonomy" id="7936"/>
    <lineage>
        <taxon>Eukaryota</taxon>
        <taxon>Metazoa</taxon>
        <taxon>Chordata</taxon>
        <taxon>Craniata</taxon>
        <taxon>Vertebrata</taxon>
        <taxon>Euteleostomi</taxon>
        <taxon>Actinopterygii</taxon>
        <taxon>Neopterygii</taxon>
        <taxon>Teleostei</taxon>
        <taxon>Anguilliformes</taxon>
        <taxon>Anguillidae</taxon>
        <taxon>Anguilla</taxon>
    </lineage>
</organism>
<sequence>MVSGVRKPIRR</sequence>
<name>A0A0E9TXG6_ANGAN</name>
<reference evidence="1" key="2">
    <citation type="journal article" date="2015" name="Fish Shellfish Immunol.">
        <title>Early steps in the European eel (Anguilla anguilla)-Vibrio vulnificus interaction in the gills: Role of the RtxA13 toxin.</title>
        <authorList>
            <person name="Callol A."/>
            <person name="Pajuelo D."/>
            <person name="Ebbesson L."/>
            <person name="Teles M."/>
            <person name="MacKenzie S."/>
            <person name="Amaro C."/>
        </authorList>
    </citation>
    <scope>NUCLEOTIDE SEQUENCE</scope>
</reference>
<accession>A0A0E9TXG6</accession>
<protein>
    <submittedName>
        <fullName evidence="1">Uncharacterized protein</fullName>
    </submittedName>
</protein>
<reference evidence="1" key="1">
    <citation type="submission" date="2014-11" db="EMBL/GenBank/DDBJ databases">
        <authorList>
            <person name="Amaro Gonzalez C."/>
        </authorList>
    </citation>
    <scope>NUCLEOTIDE SEQUENCE</scope>
</reference>